<dbReference type="EC" id="2.7.13.3" evidence="2"/>
<feature type="domain" description="Response regulatory" evidence="11">
    <location>
        <begin position="423"/>
        <end position="544"/>
    </location>
</feature>
<name>I3Y6T3_THIV6</name>
<feature type="modified residue" description="4-aspartylphosphate" evidence="9">
    <location>
        <position position="477"/>
    </location>
</feature>
<dbReference type="Pfam" id="PF00072">
    <property type="entry name" value="Response_reg"/>
    <property type="match status" value="2"/>
</dbReference>
<dbReference type="EMBL" id="CP003154">
    <property type="protein sequence ID" value="AFL72701.1"/>
    <property type="molecule type" value="Genomic_DNA"/>
</dbReference>
<evidence type="ECO:0000256" key="7">
    <source>
        <dbReference type="ARBA" id="ARBA00022840"/>
    </source>
</evidence>
<dbReference type="eggNOG" id="COG2205">
    <property type="taxonomic scope" value="Bacteria"/>
</dbReference>
<dbReference type="KEGG" id="tvi:Thivi_0647"/>
<reference evidence="12 13" key="1">
    <citation type="submission" date="2012-06" db="EMBL/GenBank/DDBJ databases">
        <title>Complete sequence of Thiocystis violascens DSM 198.</title>
        <authorList>
            <consortium name="US DOE Joint Genome Institute"/>
            <person name="Lucas S."/>
            <person name="Han J."/>
            <person name="Lapidus A."/>
            <person name="Cheng J.-F."/>
            <person name="Goodwin L."/>
            <person name="Pitluck S."/>
            <person name="Peters L."/>
            <person name="Ovchinnikova G."/>
            <person name="Teshima H."/>
            <person name="Detter J.C."/>
            <person name="Han C."/>
            <person name="Tapia R."/>
            <person name="Land M."/>
            <person name="Hauser L."/>
            <person name="Kyrpides N."/>
            <person name="Ivanova N."/>
            <person name="Pagani I."/>
            <person name="Vogl K."/>
            <person name="Liu Z."/>
            <person name="Frigaard N.-U."/>
            <person name="Bryant D."/>
            <person name="Woyke T."/>
        </authorList>
    </citation>
    <scope>NUCLEOTIDE SEQUENCE [LARGE SCALE GENOMIC DNA]</scope>
    <source>
        <strain evidence="13">ATCC 17096 / DSM 198 / 6111</strain>
    </source>
</reference>
<evidence type="ECO:0000313" key="13">
    <source>
        <dbReference type="Proteomes" id="UP000006062"/>
    </source>
</evidence>
<sequence length="690" mass="75628">MSVSAETALLYELALAIGDSTELEPMLRRFLVDMLRLLDGSGGAILQMQGQEDADTDPIVCMLPRNLARHPCYSAFWKHWSPTTLYEALAQQPDELPLISLQDGCAVHAFRLTDFGLLIFLRRCDAGVLPSHVQLAFAPLARKLANASRACLFEGQMRRAEAEMRRALDSAEAANAAKSQFIANMSHEIRTPMNGILGMTELALDTELTPTQRDYLNIVKSSAETLLTILNDILDFARLDAGKMHIEAIPFDLSELVAETLKAIGMRARNKGLELVCDLPADLPRQSLGDPGRLRQVLMNLCDNAIKFTPTGEIEVKVRSSPNRDPRLDDIQITVRDTGIGIPAAKLAEIFEAFSQADATITRQFGGTGLGLSISARLLELMGGQIRVESREGQGSAFHLTLPLARIEPSASSPPPSPWRHKRALVVDDHPINRETLAGWLRHWGLTTLEAGSGQEALALARSGQSSRTPFDLLLLDARMPDMDGLELAARLVAEGLIAQGRMVMLSCGGSPGNAQRGQDLGIAATLTKPATPRELIETLTRLLDPMVSAASPPPQTPPPQDERQGARILLVEDNPINQKLARKLLERWGHEVTLAENGKIAVDLFEPSAFDLVLMDMQMPVMDGIEATRRIRDKERGSARTPIVAMTANVMASDRARCLEAGMDEHLPKPLRPKHLEEMISRFTEARLS</sequence>
<evidence type="ECO:0000256" key="8">
    <source>
        <dbReference type="ARBA" id="ARBA00023012"/>
    </source>
</evidence>
<keyword evidence="5" id="KW-0547">Nucleotide-binding</keyword>
<dbReference type="HOGENOM" id="CLU_000445_104_15_6"/>
<dbReference type="SMART" id="SM00387">
    <property type="entry name" value="HATPase_c"/>
    <property type="match status" value="1"/>
</dbReference>
<keyword evidence="4" id="KW-0808">Transferase</keyword>
<evidence type="ECO:0000259" key="10">
    <source>
        <dbReference type="PROSITE" id="PS50109"/>
    </source>
</evidence>
<dbReference type="STRING" id="765911.Thivi_0647"/>
<dbReference type="InterPro" id="IPR011006">
    <property type="entry name" value="CheY-like_superfamily"/>
</dbReference>
<dbReference type="CDD" id="cd00156">
    <property type="entry name" value="REC"/>
    <property type="match status" value="1"/>
</dbReference>
<comment type="catalytic activity">
    <reaction evidence="1">
        <text>ATP + protein L-histidine = ADP + protein N-phospho-L-histidine.</text>
        <dbReference type="EC" id="2.7.13.3"/>
    </reaction>
</comment>
<dbReference type="PANTHER" id="PTHR45339:SF1">
    <property type="entry name" value="HYBRID SIGNAL TRANSDUCTION HISTIDINE KINASE J"/>
    <property type="match status" value="1"/>
</dbReference>
<feature type="domain" description="Response regulatory" evidence="11">
    <location>
        <begin position="568"/>
        <end position="685"/>
    </location>
</feature>
<dbReference type="OrthoDB" id="5555669at2"/>
<dbReference type="CDD" id="cd16922">
    <property type="entry name" value="HATPase_EvgS-ArcB-TorS-like"/>
    <property type="match status" value="1"/>
</dbReference>
<dbReference type="InterPro" id="IPR036890">
    <property type="entry name" value="HATPase_C_sf"/>
</dbReference>
<dbReference type="FunFam" id="1.10.287.130:FF:000002">
    <property type="entry name" value="Two-component osmosensing histidine kinase"/>
    <property type="match status" value="1"/>
</dbReference>
<organism evidence="12 13">
    <name type="scientific">Thiocystis violascens (strain ATCC 17096 / DSM 198 / 6111)</name>
    <name type="common">Chromatium violascens</name>
    <dbReference type="NCBI Taxonomy" id="765911"/>
    <lineage>
        <taxon>Bacteria</taxon>
        <taxon>Pseudomonadati</taxon>
        <taxon>Pseudomonadota</taxon>
        <taxon>Gammaproteobacteria</taxon>
        <taxon>Chromatiales</taxon>
        <taxon>Chromatiaceae</taxon>
        <taxon>Thiocystis</taxon>
    </lineage>
</organism>
<dbReference type="InterPro" id="IPR036097">
    <property type="entry name" value="HisK_dim/P_sf"/>
</dbReference>
<keyword evidence="13" id="KW-1185">Reference proteome</keyword>
<dbReference type="Pfam" id="PF00512">
    <property type="entry name" value="HisKA"/>
    <property type="match status" value="1"/>
</dbReference>
<evidence type="ECO:0000256" key="1">
    <source>
        <dbReference type="ARBA" id="ARBA00000085"/>
    </source>
</evidence>
<dbReference type="eggNOG" id="COG0784">
    <property type="taxonomic scope" value="Bacteria"/>
</dbReference>
<feature type="modified residue" description="4-aspartylphosphate" evidence="9">
    <location>
        <position position="617"/>
    </location>
</feature>
<dbReference type="GO" id="GO:0000155">
    <property type="term" value="F:phosphorelay sensor kinase activity"/>
    <property type="evidence" value="ECO:0007669"/>
    <property type="project" value="InterPro"/>
</dbReference>
<dbReference type="InterPro" id="IPR003661">
    <property type="entry name" value="HisK_dim/P_dom"/>
</dbReference>
<gene>
    <name evidence="12" type="ordered locus">Thivi_0647</name>
</gene>
<evidence type="ECO:0000256" key="3">
    <source>
        <dbReference type="ARBA" id="ARBA00022553"/>
    </source>
</evidence>
<dbReference type="CDD" id="cd17546">
    <property type="entry name" value="REC_hyHK_CKI1_RcsC-like"/>
    <property type="match status" value="1"/>
</dbReference>
<evidence type="ECO:0000256" key="9">
    <source>
        <dbReference type="PROSITE-ProRule" id="PRU00169"/>
    </source>
</evidence>
<dbReference type="AlphaFoldDB" id="I3Y6T3"/>
<evidence type="ECO:0000256" key="2">
    <source>
        <dbReference type="ARBA" id="ARBA00012438"/>
    </source>
</evidence>
<dbReference type="Pfam" id="PF02518">
    <property type="entry name" value="HATPase_c"/>
    <property type="match status" value="1"/>
</dbReference>
<dbReference type="Proteomes" id="UP000006062">
    <property type="component" value="Chromosome"/>
</dbReference>
<keyword evidence="3 9" id="KW-0597">Phosphoprotein</keyword>
<evidence type="ECO:0000256" key="4">
    <source>
        <dbReference type="ARBA" id="ARBA00022679"/>
    </source>
</evidence>
<evidence type="ECO:0000313" key="12">
    <source>
        <dbReference type="EMBL" id="AFL72701.1"/>
    </source>
</evidence>
<dbReference type="PROSITE" id="PS50109">
    <property type="entry name" value="HIS_KIN"/>
    <property type="match status" value="1"/>
</dbReference>
<evidence type="ECO:0000256" key="5">
    <source>
        <dbReference type="ARBA" id="ARBA00022741"/>
    </source>
</evidence>
<dbReference type="InterPro" id="IPR005467">
    <property type="entry name" value="His_kinase_dom"/>
</dbReference>
<keyword evidence="7" id="KW-0067">ATP-binding</keyword>
<protein>
    <recommendedName>
        <fullName evidence="2">histidine kinase</fullName>
        <ecNumber evidence="2">2.7.13.3</ecNumber>
    </recommendedName>
</protein>
<dbReference type="CDD" id="cd00082">
    <property type="entry name" value="HisKA"/>
    <property type="match status" value="1"/>
</dbReference>
<dbReference type="SMART" id="SM00448">
    <property type="entry name" value="REC"/>
    <property type="match status" value="2"/>
</dbReference>
<dbReference type="PRINTS" id="PR00344">
    <property type="entry name" value="BCTRLSENSOR"/>
</dbReference>
<keyword evidence="8" id="KW-0902">Two-component regulatory system</keyword>
<evidence type="ECO:0000259" key="11">
    <source>
        <dbReference type="PROSITE" id="PS50110"/>
    </source>
</evidence>
<evidence type="ECO:0000256" key="6">
    <source>
        <dbReference type="ARBA" id="ARBA00022777"/>
    </source>
</evidence>
<keyword evidence="6 12" id="KW-0418">Kinase</keyword>
<feature type="domain" description="Histidine kinase" evidence="10">
    <location>
        <begin position="184"/>
        <end position="406"/>
    </location>
</feature>
<dbReference type="SUPFAM" id="SSF52172">
    <property type="entry name" value="CheY-like"/>
    <property type="match status" value="2"/>
</dbReference>
<dbReference type="SMART" id="SM00388">
    <property type="entry name" value="HisKA"/>
    <property type="match status" value="1"/>
</dbReference>
<dbReference type="InterPro" id="IPR001789">
    <property type="entry name" value="Sig_transdc_resp-reg_receiver"/>
</dbReference>
<proteinExistence type="predicted"/>
<dbReference type="SUPFAM" id="SSF47384">
    <property type="entry name" value="Homodimeric domain of signal transducing histidine kinase"/>
    <property type="match status" value="1"/>
</dbReference>
<dbReference type="InterPro" id="IPR003594">
    <property type="entry name" value="HATPase_dom"/>
</dbReference>
<dbReference type="PROSITE" id="PS50110">
    <property type="entry name" value="RESPONSE_REGULATORY"/>
    <property type="match status" value="2"/>
</dbReference>
<dbReference type="RefSeq" id="WP_014777196.1">
    <property type="nucleotide sequence ID" value="NC_018012.1"/>
</dbReference>
<dbReference type="PANTHER" id="PTHR45339">
    <property type="entry name" value="HYBRID SIGNAL TRANSDUCTION HISTIDINE KINASE J"/>
    <property type="match status" value="1"/>
</dbReference>
<accession>I3Y6T3</accession>
<dbReference type="SUPFAM" id="SSF55874">
    <property type="entry name" value="ATPase domain of HSP90 chaperone/DNA topoisomerase II/histidine kinase"/>
    <property type="match status" value="1"/>
</dbReference>
<dbReference type="FunFam" id="3.30.565.10:FF:000078">
    <property type="entry name" value="Two-component sensor histidine kinase"/>
    <property type="match status" value="1"/>
</dbReference>
<dbReference type="Gene3D" id="1.10.287.130">
    <property type="match status" value="1"/>
</dbReference>
<dbReference type="Gene3D" id="3.30.565.10">
    <property type="entry name" value="Histidine kinase-like ATPase, C-terminal domain"/>
    <property type="match status" value="1"/>
</dbReference>
<dbReference type="Gene3D" id="3.40.50.2300">
    <property type="match status" value="2"/>
</dbReference>
<dbReference type="InterPro" id="IPR004358">
    <property type="entry name" value="Sig_transdc_His_kin-like_C"/>
</dbReference>
<dbReference type="GO" id="GO:0005524">
    <property type="term" value="F:ATP binding"/>
    <property type="evidence" value="ECO:0007669"/>
    <property type="project" value="UniProtKB-KW"/>
</dbReference>